<evidence type="ECO:0000256" key="3">
    <source>
        <dbReference type="ARBA" id="ARBA00022692"/>
    </source>
</evidence>
<evidence type="ECO:0000256" key="5">
    <source>
        <dbReference type="ARBA" id="ARBA00023136"/>
    </source>
</evidence>
<keyword evidence="2" id="KW-1003">Cell membrane</keyword>
<dbReference type="OrthoDB" id="9154947at2"/>
<dbReference type="EMBL" id="PSNY01000003">
    <property type="protein sequence ID" value="PPE70982.1"/>
    <property type="molecule type" value="Genomic_DNA"/>
</dbReference>
<dbReference type="Pfam" id="PF03899">
    <property type="entry name" value="ATP-synt_I"/>
    <property type="match status" value="1"/>
</dbReference>
<protein>
    <submittedName>
        <fullName evidence="8">ATP synthase protein I</fullName>
    </submittedName>
    <submittedName>
        <fullName evidence="7">ATP synthase subunit I</fullName>
    </submittedName>
</protein>
<keyword evidence="3 6" id="KW-0812">Transmembrane</keyword>
<sequence length="164" mass="17168">MTAKHADHGGPDTVPDAADEATFKPLSREEAQALMAQHPPLSPWRVVAVQAVAGVVVAALWYAVTRKGGAAWSALYGAAAVVLPGALMARGLTSRISRASPGAAVLGFMFWESLKIALAVAMLVAAAKVVPDLSWPALLVTMVVCMKVSWLALLLRRGQAKQTS</sequence>
<feature type="transmembrane region" description="Helical" evidence="6">
    <location>
        <begin position="70"/>
        <end position="92"/>
    </location>
</feature>
<evidence type="ECO:0000313" key="8">
    <source>
        <dbReference type="EMBL" id="TCP07519.1"/>
    </source>
</evidence>
<keyword evidence="4 6" id="KW-1133">Transmembrane helix</keyword>
<evidence type="ECO:0000313" key="9">
    <source>
        <dbReference type="Proteomes" id="UP000239406"/>
    </source>
</evidence>
<organism evidence="7 9">
    <name type="scientific">Caldimonas thermodepolymerans</name>
    <dbReference type="NCBI Taxonomy" id="215580"/>
    <lineage>
        <taxon>Bacteria</taxon>
        <taxon>Pseudomonadati</taxon>
        <taxon>Pseudomonadota</taxon>
        <taxon>Betaproteobacteria</taxon>
        <taxon>Burkholderiales</taxon>
        <taxon>Sphaerotilaceae</taxon>
        <taxon>Caldimonas</taxon>
    </lineage>
</organism>
<dbReference type="Proteomes" id="UP000294772">
    <property type="component" value="Unassembled WGS sequence"/>
</dbReference>
<dbReference type="RefSeq" id="WP_104356243.1">
    <property type="nucleotide sequence ID" value="NZ_CALFFA010000016.1"/>
</dbReference>
<evidence type="ECO:0000313" key="7">
    <source>
        <dbReference type="EMBL" id="PPE70982.1"/>
    </source>
</evidence>
<evidence type="ECO:0000256" key="1">
    <source>
        <dbReference type="ARBA" id="ARBA00004651"/>
    </source>
</evidence>
<accession>A0A2S5T7T3</accession>
<proteinExistence type="predicted"/>
<feature type="transmembrane region" description="Helical" evidence="6">
    <location>
        <begin position="104"/>
        <end position="127"/>
    </location>
</feature>
<dbReference type="Proteomes" id="UP000239406">
    <property type="component" value="Unassembled WGS sequence"/>
</dbReference>
<reference evidence="8 10" key="2">
    <citation type="submission" date="2019-03" db="EMBL/GenBank/DDBJ databases">
        <title>Genomic Encyclopedia of Type Strains, Phase IV (KMG-IV): sequencing the most valuable type-strain genomes for metagenomic binning, comparative biology and taxonomic classification.</title>
        <authorList>
            <person name="Goeker M."/>
        </authorList>
    </citation>
    <scope>NUCLEOTIDE SEQUENCE [LARGE SCALE GENOMIC DNA]</scope>
    <source>
        <strain evidence="8 10">DSM 15264</strain>
    </source>
</reference>
<dbReference type="InterPro" id="IPR005598">
    <property type="entry name" value="ATP_synth_I"/>
</dbReference>
<feature type="transmembrane region" description="Helical" evidence="6">
    <location>
        <begin position="44"/>
        <end position="64"/>
    </location>
</feature>
<comment type="subcellular location">
    <subcellularLocation>
        <location evidence="1">Cell membrane</location>
        <topology evidence="1">Multi-pass membrane protein</topology>
    </subcellularLocation>
</comment>
<gene>
    <name evidence="7" type="ORF">C1702_03185</name>
    <name evidence="8" type="ORF">EV676_10474</name>
</gene>
<evidence type="ECO:0000256" key="6">
    <source>
        <dbReference type="SAM" id="Phobius"/>
    </source>
</evidence>
<keyword evidence="5 6" id="KW-0472">Membrane</keyword>
<dbReference type="AlphaFoldDB" id="A0A2S5T7T3"/>
<comment type="caution">
    <text evidence="7">The sequence shown here is derived from an EMBL/GenBank/DDBJ whole genome shotgun (WGS) entry which is preliminary data.</text>
</comment>
<feature type="transmembrane region" description="Helical" evidence="6">
    <location>
        <begin position="133"/>
        <end position="155"/>
    </location>
</feature>
<dbReference type="GO" id="GO:0005886">
    <property type="term" value="C:plasma membrane"/>
    <property type="evidence" value="ECO:0007669"/>
    <property type="project" value="UniProtKB-SubCell"/>
</dbReference>
<keyword evidence="9" id="KW-1185">Reference proteome</keyword>
<dbReference type="EMBL" id="SLXF01000004">
    <property type="protein sequence ID" value="TCP07519.1"/>
    <property type="molecule type" value="Genomic_DNA"/>
</dbReference>
<name>A0A2S5T7T3_9BURK</name>
<evidence type="ECO:0000313" key="10">
    <source>
        <dbReference type="Proteomes" id="UP000294772"/>
    </source>
</evidence>
<evidence type="ECO:0000256" key="2">
    <source>
        <dbReference type="ARBA" id="ARBA00022475"/>
    </source>
</evidence>
<reference evidence="7 9" key="1">
    <citation type="submission" date="2018-02" db="EMBL/GenBank/DDBJ databases">
        <title>Reclassifiation of [Polyangium] brachysporum DSM 7029 as Guopingzhaonella breviflexa gen. nov., sp. nov., a member of the family Comamonadaceae.</title>
        <authorList>
            <person name="Tang B."/>
        </authorList>
    </citation>
    <scope>NUCLEOTIDE SEQUENCE [LARGE SCALE GENOMIC DNA]</scope>
    <source>
        <strain evidence="7 9">DSM 15344</strain>
    </source>
</reference>
<evidence type="ECO:0000256" key="4">
    <source>
        <dbReference type="ARBA" id="ARBA00022989"/>
    </source>
</evidence>